<dbReference type="GO" id="GO:0008961">
    <property type="term" value="F:phosphatidylglycerol-prolipoprotein diacylglyceryl transferase activity"/>
    <property type="evidence" value="ECO:0007669"/>
    <property type="project" value="InterPro"/>
</dbReference>
<dbReference type="GO" id="GO:0030313">
    <property type="term" value="C:cell envelope"/>
    <property type="evidence" value="ECO:0007669"/>
    <property type="project" value="UniProtKB-SubCell"/>
</dbReference>
<keyword evidence="5" id="KW-1133">Transmembrane helix</keyword>
<dbReference type="Pfam" id="PF00578">
    <property type="entry name" value="AhpC-TSA"/>
    <property type="match status" value="1"/>
</dbReference>
<keyword evidence="8" id="KW-1185">Reference proteome</keyword>
<dbReference type="InterPro" id="IPR001640">
    <property type="entry name" value="Lgt"/>
</dbReference>
<keyword evidence="5" id="KW-0812">Transmembrane</keyword>
<dbReference type="Pfam" id="PF01790">
    <property type="entry name" value="LGT"/>
    <property type="match status" value="1"/>
</dbReference>
<evidence type="ECO:0000313" key="7">
    <source>
        <dbReference type="EMBL" id="TDQ37280.1"/>
    </source>
</evidence>
<reference evidence="7 8" key="1">
    <citation type="submission" date="2019-03" db="EMBL/GenBank/DDBJ databases">
        <title>Genomic Encyclopedia of Type Strains, Phase IV (KMG-IV): sequencing the most valuable type-strain genomes for metagenomic binning, comparative biology and taxonomic classification.</title>
        <authorList>
            <person name="Goeker M."/>
        </authorList>
    </citation>
    <scope>NUCLEOTIDE SEQUENCE [LARGE SCALE GENOMIC DNA]</scope>
    <source>
        <strain evidence="7 8">DSM 28679</strain>
    </source>
</reference>
<evidence type="ECO:0000256" key="2">
    <source>
        <dbReference type="ARBA" id="ARBA00022748"/>
    </source>
</evidence>
<dbReference type="InterPro" id="IPR000866">
    <property type="entry name" value="AhpC/TSA"/>
</dbReference>
<dbReference type="PROSITE" id="PS00194">
    <property type="entry name" value="THIOREDOXIN_1"/>
    <property type="match status" value="1"/>
</dbReference>
<dbReference type="GO" id="GO:0015036">
    <property type="term" value="F:disulfide oxidoreductase activity"/>
    <property type="evidence" value="ECO:0007669"/>
    <property type="project" value="UniProtKB-ARBA"/>
</dbReference>
<keyword evidence="7" id="KW-0413">Isomerase</keyword>
<dbReference type="OrthoDB" id="9799347at2"/>
<organism evidence="7 8">
    <name type="scientific">Thiopseudomonas denitrificans</name>
    <dbReference type="NCBI Taxonomy" id="1501432"/>
    <lineage>
        <taxon>Bacteria</taxon>
        <taxon>Pseudomonadati</taxon>
        <taxon>Pseudomonadota</taxon>
        <taxon>Gammaproteobacteria</taxon>
        <taxon>Pseudomonadales</taxon>
        <taxon>Pseudomonadaceae</taxon>
        <taxon>Thiopseudomonas</taxon>
    </lineage>
</organism>
<dbReference type="GO" id="GO:0005886">
    <property type="term" value="C:plasma membrane"/>
    <property type="evidence" value="ECO:0007669"/>
    <property type="project" value="InterPro"/>
</dbReference>
<dbReference type="PANTHER" id="PTHR42852:SF6">
    <property type="entry name" value="THIOL:DISULFIDE INTERCHANGE PROTEIN DSBE"/>
    <property type="match status" value="1"/>
</dbReference>
<accession>A0A4R6TU94</accession>
<dbReference type="InterPro" id="IPR036249">
    <property type="entry name" value="Thioredoxin-like_sf"/>
</dbReference>
<dbReference type="InterPro" id="IPR017937">
    <property type="entry name" value="Thioredoxin_CS"/>
</dbReference>
<evidence type="ECO:0000256" key="4">
    <source>
        <dbReference type="ARBA" id="ARBA00023284"/>
    </source>
</evidence>
<gene>
    <name evidence="7" type="ORF">DFQ45_10860</name>
</gene>
<dbReference type="Gene3D" id="3.40.30.10">
    <property type="entry name" value="Glutaredoxin"/>
    <property type="match status" value="1"/>
</dbReference>
<sequence length="281" mass="30758">MLSFNIGPLAIPTQLAILYLGLLCAWLTGWWLGRKRKADPEPILFRLLLLGFVVARLAFVIRYHDQYNGNWAGMLDIRDGGFNPLAGVLAALAGAGWYLWRKPVLRIPLAAGLATGAVISGLGFAILHAMLSSQQLPDLSVRNLQGEPVSLHDLRGRPMVINLWATWCPPCRREMPVLQAAQQANPDILFVFVNQGEGQQQVERFLQQQGLQLDNLLLDSGARLGQSVSSLSLPTTLFYDADGILRNNHLGELSAASLHHAMRTIAPAPVTTDTRPAPSHP</sequence>
<dbReference type="CDD" id="cd02966">
    <property type="entry name" value="TlpA_like_family"/>
    <property type="match status" value="1"/>
</dbReference>
<evidence type="ECO:0000256" key="1">
    <source>
        <dbReference type="ARBA" id="ARBA00004196"/>
    </source>
</evidence>
<dbReference type="InterPro" id="IPR013766">
    <property type="entry name" value="Thioredoxin_domain"/>
</dbReference>
<keyword evidence="2" id="KW-0201">Cytochrome c-type biogenesis</keyword>
<feature type="transmembrane region" description="Helical" evidence="5">
    <location>
        <begin position="43"/>
        <end position="61"/>
    </location>
</feature>
<dbReference type="GO" id="GO:0016209">
    <property type="term" value="F:antioxidant activity"/>
    <property type="evidence" value="ECO:0007669"/>
    <property type="project" value="InterPro"/>
</dbReference>
<evidence type="ECO:0000256" key="5">
    <source>
        <dbReference type="SAM" id="Phobius"/>
    </source>
</evidence>
<evidence type="ECO:0000256" key="3">
    <source>
        <dbReference type="ARBA" id="ARBA00023157"/>
    </source>
</evidence>
<keyword evidence="5" id="KW-0472">Membrane</keyword>
<feature type="domain" description="Thioredoxin" evidence="6">
    <location>
        <begin position="130"/>
        <end position="267"/>
    </location>
</feature>
<comment type="subcellular location">
    <subcellularLocation>
        <location evidence="1">Cell envelope</location>
    </subcellularLocation>
</comment>
<dbReference type="GO" id="GO:0042158">
    <property type="term" value="P:lipoprotein biosynthetic process"/>
    <property type="evidence" value="ECO:0007669"/>
    <property type="project" value="InterPro"/>
</dbReference>
<dbReference type="RefSeq" id="WP_101495829.1">
    <property type="nucleotide sequence ID" value="NZ_LNJZ01000003.1"/>
</dbReference>
<evidence type="ECO:0000313" key="8">
    <source>
        <dbReference type="Proteomes" id="UP000294575"/>
    </source>
</evidence>
<protein>
    <submittedName>
        <fullName evidence="7">Thiol-disulfide isomerase/thioredoxin</fullName>
    </submittedName>
</protein>
<dbReference type="AlphaFoldDB" id="A0A4R6TU94"/>
<name>A0A4R6TU94_9GAMM</name>
<dbReference type="PANTHER" id="PTHR42852">
    <property type="entry name" value="THIOL:DISULFIDE INTERCHANGE PROTEIN DSBE"/>
    <property type="match status" value="1"/>
</dbReference>
<feature type="transmembrane region" description="Helical" evidence="5">
    <location>
        <begin position="81"/>
        <end position="100"/>
    </location>
</feature>
<comment type="caution">
    <text evidence="7">The sequence shown here is derived from an EMBL/GenBank/DDBJ whole genome shotgun (WGS) entry which is preliminary data.</text>
</comment>
<dbReference type="GO" id="GO:0016853">
    <property type="term" value="F:isomerase activity"/>
    <property type="evidence" value="ECO:0007669"/>
    <property type="project" value="UniProtKB-KW"/>
</dbReference>
<feature type="transmembrane region" description="Helical" evidence="5">
    <location>
        <begin position="107"/>
        <end position="131"/>
    </location>
</feature>
<feature type="transmembrane region" description="Helical" evidence="5">
    <location>
        <begin position="6"/>
        <end position="31"/>
    </location>
</feature>
<dbReference type="InterPro" id="IPR050553">
    <property type="entry name" value="Thioredoxin_ResA/DsbE_sf"/>
</dbReference>
<dbReference type="EMBL" id="SNYK01000008">
    <property type="protein sequence ID" value="TDQ37280.1"/>
    <property type="molecule type" value="Genomic_DNA"/>
</dbReference>
<keyword evidence="4" id="KW-0676">Redox-active center</keyword>
<keyword evidence="3" id="KW-1015">Disulfide bond</keyword>
<dbReference type="Proteomes" id="UP000294575">
    <property type="component" value="Unassembled WGS sequence"/>
</dbReference>
<dbReference type="SUPFAM" id="SSF52833">
    <property type="entry name" value="Thioredoxin-like"/>
    <property type="match status" value="1"/>
</dbReference>
<dbReference type="GO" id="GO:0017004">
    <property type="term" value="P:cytochrome complex assembly"/>
    <property type="evidence" value="ECO:0007669"/>
    <property type="project" value="UniProtKB-KW"/>
</dbReference>
<dbReference type="PROSITE" id="PS51352">
    <property type="entry name" value="THIOREDOXIN_2"/>
    <property type="match status" value="1"/>
</dbReference>
<evidence type="ECO:0000259" key="6">
    <source>
        <dbReference type="PROSITE" id="PS51352"/>
    </source>
</evidence>
<proteinExistence type="predicted"/>